<dbReference type="InterPro" id="IPR011705">
    <property type="entry name" value="BACK"/>
</dbReference>
<dbReference type="GO" id="GO:0005737">
    <property type="term" value="C:cytoplasm"/>
    <property type="evidence" value="ECO:0000318"/>
    <property type="project" value="GO_Central"/>
</dbReference>
<dbReference type="OrthoDB" id="10261408at2759"/>
<keyword evidence="4" id="KW-1185">Reference proteome</keyword>
<gene>
    <name evidence="5" type="primary">LOC118421911</name>
</gene>
<dbReference type="Pfam" id="PF07707">
    <property type="entry name" value="BACK"/>
    <property type="match status" value="1"/>
</dbReference>
<dbReference type="AlphaFoldDB" id="A0A9J7LN81"/>
<dbReference type="RefSeq" id="XP_035685308.1">
    <property type="nucleotide sequence ID" value="XM_035829415.1"/>
</dbReference>
<dbReference type="SUPFAM" id="SSF117281">
    <property type="entry name" value="Kelch motif"/>
    <property type="match status" value="1"/>
</dbReference>
<dbReference type="GO" id="GO:0031463">
    <property type="term" value="C:Cul3-RING ubiquitin ligase complex"/>
    <property type="evidence" value="ECO:0000318"/>
    <property type="project" value="GO_Central"/>
</dbReference>
<dbReference type="Proteomes" id="UP000001554">
    <property type="component" value="Chromosome 8"/>
</dbReference>
<dbReference type="InterPro" id="IPR000210">
    <property type="entry name" value="BTB/POZ_dom"/>
</dbReference>
<evidence type="ECO:0000256" key="1">
    <source>
        <dbReference type="ARBA" id="ARBA00022441"/>
    </source>
</evidence>
<reference evidence="4" key="1">
    <citation type="journal article" date="2020" name="Nat. Ecol. Evol.">
        <title>Deeply conserved synteny resolves early events in vertebrate evolution.</title>
        <authorList>
            <person name="Simakov O."/>
            <person name="Marletaz F."/>
            <person name="Yue J.X."/>
            <person name="O'Connell B."/>
            <person name="Jenkins J."/>
            <person name="Brandt A."/>
            <person name="Calef R."/>
            <person name="Tung C.H."/>
            <person name="Huang T.K."/>
            <person name="Schmutz J."/>
            <person name="Satoh N."/>
            <person name="Yu J.K."/>
            <person name="Putnam N.H."/>
            <person name="Green R.E."/>
            <person name="Rokhsar D.S."/>
        </authorList>
    </citation>
    <scope>NUCLEOTIDE SEQUENCE [LARGE SCALE GENOMIC DNA]</scope>
    <source>
        <strain evidence="4">S238N-H82</strain>
    </source>
</reference>
<dbReference type="FunFam" id="1.25.40.420:FF:000001">
    <property type="entry name" value="Kelch-like family member 12"/>
    <property type="match status" value="1"/>
</dbReference>
<dbReference type="GO" id="GO:1990756">
    <property type="term" value="F:ubiquitin-like ligase-substrate adaptor activity"/>
    <property type="evidence" value="ECO:0000318"/>
    <property type="project" value="GO_Central"/>
</dbReference>
<dbReference type="PANTHER" id="PTHR24412:SF272">
    <property type="entry name" value="KELCH-LIKE PROTEIN DIABLO"/>
    <property type="match status" value="1"/>
</dbReference>
<dbReference type="Pfam" id="PF00651">
    <property type="entry name" value="BTB"/>
    <property type="match status" value="1"/>
</dbReference>
<dbReference type="PANTHER" id="PTHR24412">
    <property type="entry name" value="KELCH PROTEIN"/>
    <property type="match status" value="1"/>
</dbReference>
<accession>A0A9J7LN81</accession>
<sequence length="669" mass="75811">MVVAWEIRVIAMDTLWPDDVGYDNDRRSDGVDDNDGHNCNSACHVGDKKSYDEDNSCRFEDTSYCRELLAELNGQRHTKDFLDLVVKVQDMEFPCHRAVLASTPYFKAMLSSNLSEGNSKVVPLYGVDSDGFSKILDFLYTGEISITQDDVHDILQAAHMFQIDKITEYCETFIVEDFDMSNCLDVMRVSDLYGFSKLREKTREVALSNFSEICQNEEFLTLSGDELLDLLTDEKLRVTDEEEVVAAVIRWLDQDPENCRAVIVAILQEIRLMSVRVSTLKKLELHPVIQDSPECLAIVKTAMKKHFSTTQAVADEWKLRRRRGTSDDLAVLVGGWRIDDDETRLNIRGLGTPSYHVTNLPTPVTGYMSVTSAERCLYVTGGRAHPLIGEQGPHSAPSRQAFRYDFLTDTWTALPDMPRGRAGHQSAIVDEKLFLVKGDTDDTSELSMDCYDLEVEAWMKPPTLPELDPSSDLTVTACGSKLVFVELLNNIKEEGSYRWFRPELRIHGFDVKTAHWLYDHTFPSCSSERLYQLVTAVHEKVHILLVGGSSVNREIVVYDVEKGTLFETEENEGLTFCGTRYVDMHVDEDNSMVQREDVIYSNFDANNQSTPGFKWDRASTLPFTMIGQSILATKKSTIGWYCRDLDKVEHDEEDETTSLGRAVTCIPID</sequence>
<dbReference type="InterPro" id="IPR015915">
    <property type="entry name" value="Kelch-typ_b-propeller"/>
</dbReference>
<dbReference type="InterPro" id="IPR011333">
    <property type="entry name" value="SKP1/BTB/POZ_sf"/>
</dbReference>
<dbReference type="Gene3D" id="1.25.40.420">
    <property type="match status" value="1"/>
</dbReference>
<protein>
    <submittedName>
        <fullName evidence="5">Kelch-like protein 24</fullName>
    </submittedName>
</protein>
<name>A0A9J7LN81_BRAFL</name>
<dbReference type="KEGG" id="bfo:118421911"/>
<keyword evidence="1" id="KW-0880">Kelch repeat</keyword>
<keyword evidence="2" id="KW-0677">Repeat</keyword>
<dbReference type="Gene3D" id="3.30.710.10">
    <property type="entry name" value="Potassium Channel Kv1.1, Chain A"/>
    <property type="match status" value="1"/>
</dbReference>
<dbReference type="GO" id="GO:0043161">
    <property type="term" value="P:proteasome-mediated ubiquitin-dependent protein catabolic process"/>
    <property type="evidence" value="ECO:0000318"/>
    <property type="project" value="GO_Central"/>
</dbReference>
<dbReference type="Gene3D" id="2.120.10.80">
    <property type="entry name" value="Kelch-type beta propeller"/>
    <property type="match status" value="1"/>
</dbReference>
<proteinExistence type="predicted"/>
<evidence type="ECO:0000313" key="5">
    <source>
        <dbReference type="RefSeq" id="XP_035685308.1"/>
    </source>
</evidence>
<evidence type="ECO:0000313" key="4">
    <source>
        <dbReference type="Proteomes" id="UP000001554"/>
    </source>
</evidence>
<dbReference type="SMART" id="SM00225">
    <property type="entry name" value="BTB"/>
    <property type="match status" value="1"/>
</dbReference>
<dbReference type="Pfam" id="PF01344">
    <property type="entry name" value="Kelch_1"/>
    <property type="match status" value="1"/>
</dbReference>
<evidence type="ECO:0000259" key="3">
    <source>
        <dbReference type="PROSITE" id="PS50097"/>
    </source>
</evidence>
<dbReference type="InterPro" id="IPR006652">
    <property type="entry name" value="Kelch_1"/>
</dbReference>
<feature type="domain" description="BTB" evidence="3">
    <location>
        <begin position="82"/>
        <end position="148"/>
    </location>
</feature>
<dbReference type="GeneID" id="118421911"/>
<dbReference type="SUPFAM" id="SSF54695">
    <property type="entry name" value="POZ domain"/>
    <property type="match status" value="1"/>
</dbReference>
<reference evidence="5" key="2">
    <citation type="submission" date="2025-08" db="UniProtKB">
        <authorList>
            <consortium name="RefSeq"/>
        </authorList>
    </citation>
    <scope>IDENTIFICATION</scope>
    <source>
        <strain evidence="5">S238N-H82</strain>
        <tissue evidence="5">Testes</tissue>
    </source>
</reference>
<dbReference type="SMART" id="SM00612">
    <property type="entry name" value="Kelch"/>
    <property type="match status" value="1"/>
</dbReference>
<evidence type="ECO:0000256" key="2">
    <source>
        <dbReference type="ARBA" id="ARBA00022737"/>
    </source>
</evidence>
<dbReference type="PROSITE" id="PS50097">
    <property type="entry name" value="BTB"/>
    <property type="match status" value="1"/>
</dbReference>
<dbReference type="SMART" id="SM00875">
    <property type="entry name" value="BACK"/>
    <property type="match status" value="1"/>
</dbReference>
<dbReference type="OMA" id="WEIRVIA"/>
<organism evidence="4 5">
    <name type="scientific">Branchiostoma floridae</name>
    <name type="common">Florida lancelet</name>
    <name type="synonym">Amphioxus</name>
    <dbReference type="NCBI Taxonomy" id="7739"/>
    <lineage>
        <taxon>Eukaryota</taxon>
        <taxon>Metazoa</taxon>
        <taxon>Chordata</taxon>
        <taxon>Cephalochordata</taxon>
        <taxon>Leptocardii</taxon>
        <taxon>Amphioxiformes</taxon>
        <taxon>Branchiostomatidae</taxon>
        <taxon>Branchiostoma</taxon>
    </lineage>
</organism>